<evidence type="ECO:0000313" key="1">
    <source>
        <dbReference type="EMBL" id="GID68982.1"/>
    </source>
</evidence>
<proteinExistence type="predicted"/>
<protein>
    <submittedName>
        <fullName evidence="1">Uncharacterized protein</fullName>
    </submittedName>
</protein>
<gene>
    <name evidence="1" type="ORF">Acy02nite_68630</name>
</gene>
<sequence>MSNPNKAKGTRWETALVRFLGAATLRAYRPAQEGHKDTGDLHGLSPFIGQAKDWKSWESAIREGLDGAERQKTHAREDYGVAFVKRVRRPTGAGYAVMTIATFARLLVRLRRAERILAEVAPGRYALHRLAIADELAADYDAVAKTAENTDDEPGA</sequence>
<comment type="caution">
    <text evidence="1">The sequence shown here is derived from an EMBL/GenBank/DDBJ whole genome shotgun (WGS) entry which is preliminary data.</text>
</comment>
<dbReference type="AlphaFoldDB" id="A0A919IPH6"/>
<name>A0A919IPH6_9ACTN</name>
<accession>A0A919IPH6</accession>
<organism evidence="1 2">
    <name type="scientific">Actinoplanes cyaneus</name>
    <dbReference type="NCBI Taxonomy" id="52696"/>
    <lineage>
        <taxon>Bacteria</taxon>
        <taxon>Bacillati</taxon>
        <taxon>Actinomycetota</taxon>
        <taxon>Actinomycetes</taxon>
        <taxon>Micromonosporales</taxon>
        <taxon>Micromonosporaceae</taxon>
        <taxon>Actinoplanes</taxon>
    </lineage>
</organism>
<keyword evidence="2" id="KW-1185">Reference proteome</keyword>
<reference evidence="1" key="1">
    <citation type="submission" date="2021-01" db="EMBL/GenBank/DDBJ databases">
        <title>Whole genome shotgun sequence of Actinoplanes cyaneus NBRC 14990.</title>
        <authorList>
            <person name="Komaki H."/>
            <person name="Tamura T."/>
        </authorList>
    </citation>
    <scope>NUCLEOTIDE SEQUENCE</scope>
    <source>
        <strain evidence="1">NBRC 14990</strain>
    </source>
</reference>
<dbReference type="EMBL" id="BOMH01000056">
    <property type="protein sequence ID" value="GID68982.1"/>
    <property type="molecule type" value="Genomic_DNA"/>
</dbReference>
<evidence type="ECO:0000313" key="2">
    <source>
        <dbReference type="Proteomes" id="UP000619479"/>
    </source>
</evidence>
<dbReference type="Proteomes" id="UP000619479">
    <property type="component" value="Unassembled WGS sequence"/>
</dbReference>
<dbReference type="RefSeq" id="WP_203750254.1">
    <property type="nucleotide sequence ID" value="NZ_BAAAUC010000001.1"/>
</dbReference>